<evidence type="ECO:0000313" key="1">
    <source>
        <dbReference type="EMBL" id="GFR32062.1"/>
    </source>
</evidence>
<organism evidence="1 2">
    <name type="scientific">Trichonephila clavata</name>
    <name type="common">Joro spider</name>
    <name type="synonym">Nephila clavata</name>
    <dbReference type="NCBI Taxonomy" id="2740835"/>
    <lineage>
        <taxon>Eukaryota</taxon>
        <taxon>Metazoa</taxon>
        <taxon>Ecdysozoa</taxon>
        <taxon>Arthropoda</taxon>
        <taxon>Chelicerata</taxon>
        <taxon>Arachnida</taxon>
        <taxon>Araneae</taxon>
        <taxon>Araneomorphae</taxon>
        <taxon>Entelegynae</taxon>
        <taxon>Araneoidea</taxon>
        <taxon>Nephilidae</taxon>
        <taxon>Trichonephila</taxon>
    </lineage>
</organism>
<protein>
    <submittedName>
        <fullName evidence="1">Uncharacterized protein</fullName>
    </submittedName>
</protein>
<dbReference type="EMBL" id="BMAO01019675">
    <property type="protein sequence ID" value="GFR32062.1"/>
    <property type="molecule type" value="Genomic_DNA"/>
</dbReference>
<comment type="caution">
    <text evidence="1">The sequence shown here is derived from an EMBL/GenBank/DDBJ whole genome shotgun (WGS) entry which is preliminary data.</text>
</comment>
<keyword evidence="2" id="KW-1185">Reference proteome</keyword>
<dbReference type="Proteomes" id="UP000887116">
    <property type="component" value="Unassembled WGS sequence"/>
</dbReference>
<proteinExistence type="predicted"/>
<accession>A0A8X6M4W9</accession>
<evidence type="ECO:0000313" key="2">
    <source>
        <dbReference type="Proteomes" id="UP000887116"/>
    </source>
</evidence>
<gene>
    <name evidence="1" type="ORF">TNCT_258511</name>
</gene>
<sequence>MSKRSTRCYIESNGFFSLKSTESESRSILRHKTVYIQRRVCSNRKRTGASKPILKSINPQMFGCTAYLLDKVPNRRRIGELVGIGRVDEIVMSGLEVDRPFISN</sequence>
<dbReference type="AlphaFoldDB" id="A0A8X6M4W9"/>
<reference evidence="1" key="1">
    <citation type="submission" date="2020-07" db="EMBL/GenBank/DDBJ databases">
        <title>Multicomponent nature underlies the extraordinary mechanical properties of spider dragline silk.</title>
        <authorList>
            <person name="Kono N."/>
            <person name="Nakamura H."/>
            <person name="Mori M."/>
            <person name="Yoshida Y."/>
            <person name="Ohtoshi R."/>
            <person name="Malay A.D."/>
            <person name="Moran D.A.P."/>
            <person name="Tomita M."/>
            <person name="Numata K."/>
            <person name="Arakawa K."/>
        </authorList>
    </citation>
    <scope>NUCLEOTIDE SEQUENCE</scope>
</reference>
<name>A0A8X6M4W9_TRICU</name>